<accession>A0A2A9NS21</accession>
<feature type="compositionally biased region" description="Low complexity" evidence="1">
    <location>
        <begin position="265"/>
        <end position="275"/>
    </location>
</feature>
<keyword evidence="3" id="KW-1185">Reference proteome</keyword>
<proteinExistence type="predicted"/>
<sequence>MPLYFVDDHLSKRPDNIKRVQIHVVQVEGYSHKGSTKCPSAYVTIDSPDLGALHQTSTAGRTRSLVWHENTRILQLRPSTELKFTLKRHSRWPLPHSTLCTTETYHLSNLIAMQGKNDRDTYVNLSLRAPHSSHNPPPYLVINIRDLDTEEKMRKIREHARRASIQLQQQQQLEHQDLHHTSPSSSSSKGKAKTIDTSLSPSYLTADIDTTPTTPTTAASFSSFSLSSPSSSTTSMSSTGSAPVSPTTSPSGGGPSKIPTPAPSPSSSSPATGTSTADMLTAASLISAAVAKTVTIPPSYHNNNHHHHTPPTNTGSESGTVTLCCTHEPKEMEPRPTSAVDSVPTKHTTTTTTKLRENSLDAITHEIMQQTQVSVHQ</sequence>
<evidence type="ECO:0000313" key="3">
    <source>
        <dbReference type="Proteomes" id="UP000242287"/>
    </source>
</evidence>
<reference evidence="2 3" key="1">
    <citation type="submission" date="2014-02" db="EMBL/GenBank/DDBJ databases">
        <title>Transposable element dynamics among asymbiotic and ectomycorrhizal Amanita fungi.</title>
        <authorList>
            <consortium name="DOE Joint Genome Institute"/>
            <person name="Hess J."/>
            <person name="Skrede I."/>
            <person name="Wolfe B."/>
            <person name="LaButti K."/>
            <person name="Ohm R.A."/>
            <person name="Grigoriev I.V."/>
            <person name="Pringle A."/>
        </authorList>
    </citation>
    <scope>NUCLEOTIDE SEQUENCE [LARGE SCALE GENOMIC DNA]</scope>
    <source>
        <strain evidence="2 3">SKay4041</strain>
    </source>
</reference>
<name>A0A2A9NS21_9AGAR</name>
<feature type="region of interest" description="Disordered" evidence="1">
    <location>
        <begin position="297"/>
        <end position="352"/>
    </location>
</feature>
<gene>
    <name evidence="2" type="ORF">AMATHDRAFT_3956</name>
</gene>
<dbReference type="OrthoDB" id="3048416at2759"/>
<dbReference type="AlphaFoldDB" id="A0A2A9NS21"/>
<feature type="compositionally biased region" description="Low complexity" evidence="1">
    <location>
        <begin position="210"/>
        <end position="250"/>
    </location>
</feature>
<evidence type="ECO:0008006" key="4">
    <source>
        <dbReference type="Google" id="ProtNLM"/>
    </source>
</evidence>
<evidence type="ECO:0000256" key="1">
    <source>
        <dbReference type="SAM" id="MobiDB-lite"/>
    </source>
</evidence>
<organism evidence="2 3">
    <name type="scientific">Amanita thiersii Skay4041</name>
    <dbReference type="NCBI Taxonomy" id="703135"/>
    <lineage>
        <taxon>Eukaryota</taxon>
        <taxon>Fungi</taxon>
        <taxon>Dikarya</taxon>
        <taxon>Basidiomycota</taxon>
        <taxon>Agaricomycotina</taxon>
        <taxon>Agaricomycetes</taxon>
        <taxon>Agaricomycetidae</taxon>
        <taxon>Agaricales</taxon>
        <taxon>Pluteineae</taxon>
        <taxon>Amanitaceae</taxon>
        <taxon>Amanita</taxon>
    </lineage>
</organism>
<protein>
    <recommendedName>
        <fullName evidence="4">C2 domain-containing protein</fullName>
    </recommendedName>
</protein>
<feature type="region of interest" description="Disordered" evidence="1">
    <location>
        <begin position="161"/>
        <end position="275"/>
    </location>
</feature>
<evidence type="ECO:0000313" key="2">
    <source>
        <dbReference type="EMBL" id="PFH50472.1"/>
    </source>
</evidence>
<dbReference type="EMBL" id="KZ302003">
    <property type="protein sequence ID" value="PFH50472.1"/>
    <property type="molecule type" value="Genomic_DNA"/>
</dbReference>
<dbReference type="Proteomes" id="UP000242287">
    <property type="component" value="Unassembled WGS sequence"/>
</dbReference>